<reference evidence="3" key="1">
    <citation type="journal article" date="2017" name="Nat. Ecol. Evol.">
        <title>Genome expansion and lineage-specific genetic innovations in the forest pathogenic fungi Armillaria.</title>
        <authorList>
            <person name="Sipos G."/>
            <person name="Prasanna A.N."/>
            <person name="Walter M.C."/>
            <person name="O'Connor E."/>
            <person name="Balint B."/>
            <person name="Krizsan K."/>
            <person name="Kiss B."/>
            <person name="Hess J."/>
            <person name="Varga T."/>
            <person name="Slot J."/>
            <person name="Riley R."/>
            <person name="Boka B."/>
            <person name="Rigling D."/>
            <person name="Barry K."/>
            <person name="Lee J."/>
            <person name="Mihaltcheva S."/>
            <person name="LaButti K."/>
            <person name="Lipzen A."/>
            <person name="Waldron R."/>
            <person name="Moloney N.M."/>
            <person name="Sperisen C."/>
            <person name="Kredics L."/>
            <person name="Vagvoelgyi C."/>
            <person name="Patrignani A."/>
            <person name="Fitzpatrick D."/>
            <person name="Nagy I."/>
            <person name="Doyle S."/>
            <person name="Anderson J.B."/>
            <person name="Grigoriev I.V."/>
            <person name="Gueldener U."/>
            <person name="Muensterkoetter M."/>
            <person name="Nagy L.G."/>
        </authorList>
    </citation>
    <scope>NUCLEOTIDE SEQUENCE [LARGE SCALE GENOMIC DNA]</scope>
    <source>
        <strain evidence="3">Ar21-2</strain>
    </source>
</reference>
<dbReference type="AlphaFoldDB" id="A0A2H3CS62"/>
<keyword evidence="3" id="KW-1185">Reference proteome</keyword>
<evidence type="ECO:0000256" key="1">
    <source>
        <dbReference type="SAM" id="MobiDB-lite"/>
    </source>
</evidence>
<evidence type="ECO:0000313" key="3">
    <source>
        <dbReference type="Proteomes" id="UP000217790"/>
    </source>
</evidence>
<feature type="region of interest" description="Disordered" evidence="1">
    <location>
        <begin position="68"/>
        <end position="117"/>
    </location>
</feature>
<dbReference type="Proteomes" id="UP000217790">
    <property type="component" value="Unassembled WGS sequence"/>
</dbReference>
<accession>A0A2H3CS62</accession>
<name>A0A2H3CS62_ARMGA</name>
<organism evidence="2 3">
    <name type="scientific">Armillaria gallica</name>
    <name type="common">Bulbous honey fungus</name>
    <name type="synonym">Armillaria bulbosa</name>
    <dbReference type="NCBI Taxonomy" id="47427"/>
    <lineage>
        <taxon>Eukaryota</taxon>
        <taxon>Fungi</taxon>
        <taxon>Dikarya</taxon>
        <taxon>Basidiomycota</taxon>
        <taxon>Agaricomycotina</taxon>
        <taxon>Agaricomycetes</taxon>
        <taxon>Agaricomycetidae</taxon>
        <taxon>Agaricales</taxon>
        <taxon>Marasmiineae</taxon>
        <taxon>Physalacriaceae</taxon>
        <taxon>Armillaria</taxon>
    </lineage>
</organism>
<dbReference type="EMBL" id="KZ293770">
    <property type="protein sequence ID" value="PBK79577.1"/>
    <property type="molecule type" value="Genomic_DNA"/>
</dbReference>
<gene>
    <name evidence="2" type="ORF">ARMGADRAFT_1069382</name>
</gene>
<protein>
    <submittedName>
        <fullName evidence="2">Uncharacterized protein</fullName>
    </submittedName>
</protein>
<proteinExistence type="predicted"/>
<dbReference type="InParanoid" id="A0A2H3CS62"/>
<feature type="compositionally biased region" description="Basic and acidic residues" evidence="1">
    <location>
        <begin position="89"/>
        <end position="110"/>
    </location>
</feature>
<sequence>MHQAQKHSRMAKATHADRARALMSNYITFNNACQKRSSLLRPVEWVRRELDLSGAMFYREMELLDFNVRSRETSRGHPRSRAGAQGLARSREVPRDLERSREDTDRRNSDSDASVPN</sequence>
<evidence type="ECO:0000313" key="2">
    <source>
        <dbReference type="EMBL" id="PBK79577.1"/>
    </source>
</evidence>